<sequence>MGSAFIILGSSILAVLLAGFFAQKYLPPPKPKIVGIDLGTTFSCVGVYQAVTGTVDILDVQDKHKCIPSVIAFSESGQTLVGYDAVAQEEHNPQNTLYDAKRFIGKVFTPQEIAQAQERYSFKIAADQDGMAYFIVLVNGTERHVYPEEVGSIIIGTLREAAANNLSAPVLKVVLSVPAEFDAKQRNHTKKAAVLAGLEVLRIINEPTAAALAYGLHNRLGLQNVIVVDLGGGTLDVSLLNVQGGMFLTQAMSGNNRLGGQDFNQRLLQYLKKVIVQRYGAPLTDKEDLQGLLLHVEDIKINLTNTRECEIKLWLHSLSKTFSEKITRELFEDLNADLFKKVLEPIQKVLEAVEMTREDIDEVVLVGGSTRIPKVRELIKEYLAKEPNTSIDPELAVASGVSIQAGIIGGMWPLTVSAVELPTRVKKIQL</sequence>
<dbReference type="EMBL" id="JAIWYP010000014">
    <property type="protein sequence ID" value="KAH3707692.1"/>
    <property type="molecule type" value="Genomic_DNA"/>
</dbReference>
<comment type="subcellular location">
    <subcellularLocation>
        <location evidence="2">Microsome</location>
    </subcellularLocation>
</comment>
<dbReference type="InterPro" id="IPR018181">
    <property type="entry name" value="Heat_shock_70_CS"/>
</dbReference>
<evidence type="ECO:0000256" key="9">
    <source>
        <dbReference type="ARBA" id="ARBA00022840"/>
    </source>
</evidence>
<evidence type="ECO:0000256" key="7">
    <source>
        <dbReference type="ARBA" id="ARBA00022741"/>
    </source>
</evidence>
<keyword evidence="6 12" id="KW-0732">Signal</keyword>
<dbReference type="GO" id="GO:0140662">
    <property type="term" value="F:ATP-dependent protein folding chaperone"/>
    <property type="evidence" value="ECO:0007669"/>
    <property type="project" value="InterPro"/>
</dbReference>
<dbReference type="InterPro" id="IPR013126">
    <property type="entry name" value="Hsp_70_fam"/>
</dbReference>
<reference evidence="13" key="1">
    <citation type="journal article" date="2019" name="bioRxiv">
        <title>The Genome of the Zebra Mussel, Dreissena polymorpha: A Resource for Invasive Species Research.</title>
        <authorList>
            <person name="McCartney M.A."/>
            <person name="Auch B."/>
            <person name="Kono T."/>
            <person name="Mallez S."/>
            <person name="Zhang Y."/>
            <person name="Obille A."/>
            <person name="Becker A."/>
            <person name="Abrahante J.E."/>
            <person name="Garbe J."/>
            <person name="Badalamenti J.P."/>
            <person name="Herman A."/>
            <person name="Mangelson H."/>
            <person name="Liachko I."/>
            <person name="Sullivan S."/>
            <person name="Sone E.D."/>
            <person name="Koren S."/>
            <person name="Silverstein K.A.T."/>
            <person name="Beckman K.B."/>
            <person name="Gohl D.M."/>
        </authorList>
    </citation>
    <scope>NUCLEOTIDE SEQUENCE</scope>
    <source>
        <strain evidence="13">Duluth1</strain>
        <tissue evidence="13">Whole animal</tissue>
    </source>
</reference>
<evidence type="ECO:0000256" key="11">
    <source>
        <dbReference type="ARBA" id="ARBA00031426"/>
    </source>
</evidence>
<dbReference type="FunFam" id="3.30.30.30:FF:000007">
    <property type="entry name" value="Heat shock 70 kDa protein 13"/>
    <property type="match status" value="1"/>
</dbReference>
<dbReference type="Gene3D" id="3.30.420.40">
    <property type="match status" value="2"/>
</dbReference>
<evidence type="ECO:0000256" key="6">
    <source>
        <dbReference type="ARBA" id="ARBA00022729"/>
    </source>
</evidence>
<dbReference type="PROSITE" id="PS01036">
    <property type="entry name" value="HSP70_3"/>
    <property type="match status" value="1"/>
</dbReference>
<evidence type="ECO:0000256" key="3">
    <source>
        <dbReference type="ARBA" id="ARBA00007381"/>
    </source>
</evidence>
<proteinExistence type="inferred from homology"/>
<dbReference type="PANTHER" id="PTHR19375">
    <property type="entry name" value="HEAT SHOCK PROTEIN 70KDA"/>
    <property type="match status" value="1"/>
</dbReference>
<evidence type="ECO:0000256" key="4">
    <source>
        <dbReference type="ARBA" id="ARBA00011671"/>
    </source>
</evidence>
<comment type="similarity">
    <text evidence="3">Belongs to the heat shock protein 70 family.</text>
</comment>
<protein>
    <recommendedName>
        <fullName evidence="5">Heat shock 70 kDa protein 13</fullName>
    </recommendedName>
    <alternativeName>
        <fullName evidence="11">Stress-70 protein chaperone microsome-associated 60 kDa protein</fullName>
    </alternativeName>
</protein>
<dbReference type="OrthoDB" id="2401965at2759"/>
<accession>A0A9D3YWQ0</accession>
<keyword evidence="10" id="KW-0492">Microsome</keyword>
<keyword evidence="8" id="KW-0256">Endoplasmic reticulum</keyword>
<gene>
    <name evidence="13" type="ORF">DPMN_067103</name>
</gene>
<reference evidence="13" key="2">
    <citation type="submission" date="2020-11" db="EMBL/GenBank/DDBJ databases">
        <authorList>
            <person name="McCartney M.A."/>
            <person name="Auch B."/>
            <person name="Kono T."/>
            <person name="Mallez S."/>
            <person name="Becker A."/>
            <person name="Gohl D.M."/>
            <person name="Silverstein K.A.T."/>
            <person name="Koren S."/>
            <person name="Bechman K.B."/>
            <person name="Herman A."/>
            <person name="Abrahante J.E."/>
            <person name="Garbe J."/>
        </authorList>
    </citation>
    <scope>NUCLEOTIDE SEQUENCE</scope>
    <source>
        <strain evidence="13">Duluth1</strain>
        <tissue evidence="13">Whole animal</tissue>
    </source>
</reference>
<feature type="chain" id="PRO_5039106185" description="Heat shock 70 kDa protein 13" evidence="12">
    <location>
        <begin position="23"/>
        <end position="430"/>
    </location>
</feature>
<dbReference type="GO" id="GO:0005524">
    <property type="term" value="F:ATP binding"/>
    <property type="evidence" value="ECO:0007669"/>
    <property type="project" value="UniProtKB-KW"/>
</dbReference>
<dbReference type="SUPFAM" id="SSF53067">
    <property type="entry name" value="Actin-like ATPase domain"/>
    <property type="match status" value="2"/>
</dbReference>
<dbReference type="InterPro" id="IPR043129">
    <property type="entry name" value="ATPase_NBD"/>
</dbReference>
<comment type="subunit">
    <text evidence="4">Binds UBQLN2.</text>
</comment>
<keyword evidence="14" id="KW-1185">Reference proteome</keyword>
<evidence type="ECO:0000256" key="1">
    <source>
        <dbReference type="ARBA" id="ARBA00002077"/>
    </source>
</evidence>
<evidence type="ECO:0000256" key="8">
    <source>
        <dbReference type="ARBA" id="ARBA00022824"/>
    </source>
</evidence>
<keyword evidence="7" id="KW-0547">Nucleotide-binding</keyword>
<name>A0A9D3YWQ0_DREPO</name>
<keyword evidence="9" id="KW-0067">ATP-binding</keyword>
<organism evidence="13 14">
    <name type="scientific">Dreissena polymorpha</name>
    <name type="common">Zebra mussel</name>
    <name type="synonym">Mytilus polymorpha</name>
    <dbReference type="NCBI Taxonomy" id="45954"/>
    <lineage>
        <taxon>Eukaryota</taxon>
        <taxon>Metazoa</taxon>
        <taxon>Spiralia</taxon>
        <taxon>Lophotrochozoa</taxon>
        <taxon>Mollusca</taxon>
        <taxon>Bivalvia</taxon>
        <taxon>Autobranchia</taxon>
        <taxon>Heteroconchia</taxon>
        <taxon>Euheterodonta</taxon>
        <taxon>Imparidentia</taxon>
        <taxon>Neoheterodontei</taxon>
        <taxon>Myida</taxon>
        <taxon>Dreissenoidea</taxon>
        <taxon>Dreissenidae</taxon>
        <taxon>Dreissena</taxon>
    </lineage>
</organism>
<feature type="signal peptide" evidence="12">
    <location>
        <begin position="1"/>
        <end position="22"/>
    </location>
</feature>
<dbReference type="PRINTS" id="PR00301">
    <property type="entry name" value="HEATSHOCK70"/>
</dbReference>
<evidence type="ECO:0000256" key="10">
    <source>
        <dbReference type="ARBA" id="ARBA00022848"/>
    </source>
</evidence>
<evidence type="ECO:0000256" key="5">
    <source>
        <dbReference type="ARBA" id="ARBA00018765"/>
    </source>
</evidence>
<dbReference type="InterPro" id="IPR042048">
    <property type="entry name" value="HSPA13"/>
</dbReference>
<comment type="function">
    <text evidence="1">Has peptide-independent ATPase activity.</text>
</comment>
<dbReference type="PROSITE" id="PS00329">
    <property type="entry name" value="HSP70_2"/>
    <property type="match status" value="1"/>
</dbReference>
<dbReference type="PROSITE" id="PS00297">
    <property type="entry name" value="HSP70_1"/>
    <property type="match status" value="1"/>
</dbReference>
<dbReference type="Proteomes" id="UP000828390">
    <property type="component" value="Unassembled WGS sequence"/>
</dbReference>
<evidence type="ECO:0000256" key="12">
    <source>
        <dbReference type="SAM" id="SignalP"/>
    </source>
</evidence>
<dbReference type="Gene3D" id="3.90.640.10">
    <property type="entry name" value="Actin, Chain A, domain 4"/>
    <property type="match status" value="1"/>
</dbReference>
<evidence type="ECO:0000313" key="13">
    <source>
        <dbReference type="EMBL" id="KAH3707692.1"/>
    </source>
</evidence>
<dbReference type="AlphaFoldDB" id="A0A9D3YWQ0"/>
<dbReference type="CDD" id="cd10237">
    <property type="entry name" value="ASKHA_NBD_HSP70_HSPA13"/>
    <property type="match status" value="1"/>
</dbReference>
<dbReference type="FunFam" id="3.90.640.10:FF:000003">
    <property type="entry name" value="Molecular chaperone DnaK"/>
    <property type="match status" value="1"/>
</dbReference>
<comment type="caution">
    <text evidence="13">The sequence shown here is derived from an EMBL/GenBank/DDBJ whole genome shotgun (WGS) entry which is preliminary data.</text>
</comment>
<dbReference type="Pfam" id="PF00012">
    <property type="entry name" value="HSP70"/>
    <property type="match status" value="1"/>
</dbReference>
<evidence type="ECO:0000256" key="2">
    <source>
        <dbReference type="ARBA" id="ARBA00004144"/>
    </source>
</evidence>
<evidence type="ECO:0000313" key="14">
    <source>
        <dbReference type="Proteomes" id="UP000828390"/>
    </source>
</evidence>